<feature type="domain" description="F-box" evidence="2">
    <location>
        <begin position="1"/>
        <end position="45"/>
    </location>
</feature>
<feature type="region of interest" description="Disordered" evidence="1">
    <location>
        <begin position="458"/>
        <end position="486"/>
    </location>
</feature>
<dbReference type="Proteomes" id="UP001244011">
    <property type="component" value="Unassembled WGS sequence"/>
</dbReference>
<feature type="compositionally biased region" description="Acidic residues" evidence="1">
    <location>
        <begin position="406"/>
        <end position="415"/>
    </location>
</feature>
<dbReference type="RefSeq" id="XP_060280879.1">
    <property type="nucleotide sequence ID" value="XM_060422531.1"/>
</dbReference>
<dbReference type="AlphaFoldDB" id="A0AAJ0FDJ8"/>
<sequence>MTSIPGDVILSIAEWSDPETILSLMLVCRYFHLLISENETPIVKAKLCHLQQLTFHPSMLKADDGVHFLPAHLQPAHLQLVAPHGCVIKSGTPDRGALLPLSFSVLKELNMREARLDVLLVADGHMETALQESGLFFPDRRPTDDEMNVLMARLRRACRITDRLADCTAAVMVEYGFPGPMFPGAEDGDDDENTGGTGSDDGLDDSPDDQDSGALPAPVPLSTRTYERPLPSTLIHPNRRHNRFGIARAVRFAQGDLLRALPLEDLVFLAILTSIAGLGYRRLHHATAYTDPEFFERATAFQETVLRQGATVTFWGKFAGVRVPTQAELEALSLAAIASMSPATTTAGPNQAALLPPTTDDAPGGQTPQMTAMRAYVDQKTNDALRELRWWEHGAGANNNMGANNNEDEDDEDEAPAGLQMTVWRTIRKRSGWSSDNAGRRAHDLARRIVRGLPATVNVDADAGGDDDAAAQDEAQVEAPAEARAA</sequence>
<feature type="compositionally biased region" description="Low complexity" evidence="1">
    <location>
        <begin position="472"/>
        <end position="486"/>
    </location>
</feature>
<evidence type="ECO:0000256" key="1">
    <source>
        <dbReference type="SAM" id="MobiDB-lite"/>
    </source>
</evidence>
<dbReference type="CDD" id="cd09917">
    <property type="entry name" value="F-box_SF"/>
    <property type="match status" value="1"/>
</dbReference>
<name>A0AAJ0FDJ8_9PEZI</name>
<dbReference type="GeneID" id="85305718"/>
<dbReference type="EMBL" id="MU839019">
    <property type="protein sequence ID" value="KAK1764666.1"/>
    <property type="molecule type" value="Genomic_DNA"/>
</dbReference>
<feature type="compositionally biased region" description="Acidic residues" evidence="1">
    <location>
        <begin position="201"/>
        <end position="211"/>
    </location>
</feature>
<keyword evidence="4" id="KW-1185">Reference proteome</keyword>
<feature type="region of interest" description="Disordered" evidence="1">
    <location>
        <begin position="181"/>
        <end position="234"/>
    </location>
</feature>
<feature type="region of interest" description="Disordered" evidence="1">
    <location>
        <begin position="395"/>
        <end position="415"/>
    </location>
</feature>
<evidence type="ECO:0000259" key="2">
    <source>
        <dbReference type="PROSITE" id="PS50181"/>
    </source>
</evidence>
<reference evidence="3" key="1">
    <citation type="submission" date="2023-06" db="EMBL/GenBank/DDBJ databases">
        <title>Genome-scale phylogeny and comparative genomics of the fungal order Sordariales.</title>
        <authorList>
            <consortium name="Lawrence Berkeley National Laboratory"/>
            <person name="Hensen N."/>
            <person name="Bonometti L."/>
            <person name="Westerberg I."/>
            <person name="Brannstrom I.O."/>
            <person name="Guillou S."/>
            <person name="Cros-Aarteil S."/>
            <person name="Calhoun S."/>
            <person name="Haridas S."/>
            <person name="Kuo A."/>
            <person name="Mondo S."/>
            <person name="Pangilinan J."/>
            <person name="Riley R."/>
            <person name="Labutti K."/>
            <person name="Andreopoulos B."/>
            <person name="Lipzen A."/>
            <person name="Chen C."/>
            <person name="Yanf M."/>
            <person name="Daum C."/>
            <person name="Ng V."/>
            <person name="Clum A."/>
            <person name="Steindorff A."/>
            <person name="Ohm R."/>
            <person name="Martin F."/>
            <person name="Silar P."/>
            <person name="Natvig D."/>
            <person name="Lalanne C."/>
            <person name="Gautier V."/>
            <person name="Ament-Velasquez S.L."/>
            <person name="Kruys A."/>
            <person name="Hutchinson M.I."/>
            <person name="Powell A.J."/>
            <person name="Barry K."/>
            <person name="Miller A.N."/>
            <person name="Grigoriev I.V."/>
            <person name="Debuchy R."/>
            <person name="Gladieux P."/>
            <person name="Thoren M.H."/>
            <person name="Johannesson H."/>
        </authorList>
    </citation>
    <scope>NUCLEOTIDE SEQUENCE</scope>
    <source>
        <strain evidence="3">8032-3</strain>
    </source>
</reference>
<feature type="region of interest" description="Disordered" evidence="1">
    <location>
        <begin position="345"/>
        <end position="368"/>
    </location>
</feature>
<dbReference type="InterPro" id="IPR036047">
    <property type="entry name" value="F-box-like_dom_sf"/>
</dbReference>
<evidence type="ECO:0000313" key="3">
    <source>
        <dbReference type="EMBL" id="KAK1764666.1"/>
    </source>
</evidence>
<feature type="compositionally biased region" description="Low complexity" evidence="1">
    <location>
        <begin position="395"/>
        <end position="405"/>
    </location>
</feature>
<organism evidence="3 4">
    <name type="scientific">Phialemonium atrogriseum</name>
    <dbReference type="NCBI Taxonomy" id="1093897"/>
    <lineage>
        <taxon>Eukaryota</taxon>
        <taxon>Fungi</taxon>
        <taxon>Dikarya</taxon>
        <taxon>Ascomycota</taxon>
        <taxon>Pezizomycotina</taxon>
        <taxon>Sordariomycetes</taxon>
        <taxon>Sordariomycetidae</taxon>
        <taxon>Cephalothecales</taxon>
        <taxon>Cephalothecaceae</taxon>
        <taxon>Phialemonium</taxon>
    </lineage>
</organism>
<dbReference type="InterPro" id="IPR001810">
    <property type="entry name" value="F-box_dom"/>
</dbReference>
<proteinExistence type="predicted"/>
<dbReference type="PROSITE" id="PS50181">
    <property type="entry name" value="FBOX"/>
    <property type="match status" value="1"/>
</dbReference>
<gene>
    <name evidence="3" type="ORF">QBC33DRAFT_192556</name>
</gene>
<evidence type="ECO:0000313" key="4">
    <source>
        <dbReference type="Proteomes" id="UP001244011"/>
    </source>
</evidence>
<comment type="caution">
    <text evidence="3">The sequence shown here is derived from an EMBL/GenBank/DDBJ whole genome shotgun (WGS) entry which is preliminary data.</text>
</comment>
<accession>A0AAJ0FDJ8</accession>
<protein>
    <recommendedName>
        <fullName evidence="2">F-box domain-containing protein</fullName>
    </recommendedName>
</protein>
<dbReference type="SUPFAM" id="SSF81383">
    <property type="entry name" value="F-box domain"/>
    <property type="match status" value="1"/>
</dbReference>